<reference evidence="3" key="2">
    <citation type="submission" date="2021-05" db="UniProtKB">
        <authorList>
            <consortium name="EnsemblPlants"/>
        </authorList>
    </citation>
    <scope>IDENTIFICATION</scope>
    <source>
        <strain evidence="3">subsp. malaccensis</strain>
    </source>
</reference>
<evidence type="ECO:0000256" key="1">
    <source>
        <dbReference type="SAM" id="Phobius"/>
    </source>
</evidence>
<keyword evidence="1" id="KW-0472">Membrane</keyword>
<dbReference type="AlphaFoldDB" id="A0A804KTR1"/>
<keyword evidence="4" id="KW-1185">Reference proteome</keyword>
<keyword evidence="1" id="KW-1133">Transmembrane helix</keyword>
<organism evidence="3 4">
    <name type="scientific">Musa acuminata subsp. malaccensis</name>
    <name type="common">Wild banana</name>
    <name type="synonym">Musa malaccensis</name>
    <dbReference type="NCBI Taxonomy" id="214687"/>
    <lineage>
        <taxon>Eukaryota</taxon>
        <taxon>Viridiplantae</taxon>
        <taxon>Streptophyta</taxon>
        <taxon>Embryophyta</taxon>
        <taxon>Tracheophyta</taxon>
        <taxon>Spermatophyta</taxon>
        <taxon>Magnoliopsida</taxon>
        <taxon>Liliopsida</taxon>
        <taxon>Zingiberales</taxon>
        <taxon>Musaceae</taxon>
        <taxon>Musa</taxon>
    </lineage>
</organism>
<name>A0A804KTR1_MUSAM</name>
<gene>
    <name evidence="2" type="ORF">GSMUA_310820.1</name>
</gene>
<evidence type="ECO:0000313" key="3">
    <source>
        <dbReference type="EnsemblPlants" id="Ma10_p07700.1"/>
    </source>
</evidence>
<dbReference type="InParanoid" id="A0A804KTR1"/>
<proteinExistence type="predicted"/>
<dbReference type="EMBL" id="HG996476">
    <property type="protein sequence ID" value="CAG1852856.1"/>
    <property type="molecule type" value="Genomic_DNA"/>
</dbReference>
<accession>A0A804KTR1</accession>
<reference evidence="2" key="1">
    <citation type="submission" date="2021-03" db="EMBL/GenBank/DDBJ databases">
        <authorList>
            <consortium name="Genoscope - CEA"/>
            <person name="William W."/>
        </authorList>
    </citation>
    <scope>NUCLEOTIDE SEQUENCE</scope>
    <source>
        <strain evidence="2">Doubled-haploid Pahang</strain>
    </source>
</reference>
<feature type="transmembrane region" description="Helical" evidence="1">
    <location>
        <begin position="75"/>
        <end position="92"/>
    </location>
</feature>
<protein>
    <submittedName>
        <fullName evidence="2">(wild Malaysian banana) hypothetical protein</fullName>
    </submittedName>
</protein>
<evidence type="ECO:0000313" key="2">
    <source>
        <dbReference type="EMBL" id="CAG1852856.1"/>
    </source>
</evidence>
<keyword evidence="1" id="KW-0812">Transmembrane</keyword>
<sequence>MIGIREYLPIKDYMFGIKKHLSGYLLLLFLGLIVLPFVFNGVLKKTSLLLEVVVKLYAHVTTSKRITGQDLSRRSIILLLQVLNGILPIFFLQQHILMINVGFSPLSSKI</sequence>
<dbReference type="Proteomes" id="UP000012960">
    <property type="component" value="Unplaced"/>
</dbReference>
<feature type="transmembrane region" description="Helical" evidence="1">
    <location>
        <begin position="21"/>
        <end position="39"/>
    </location>
</feature>
<dbReference type="EnsemblPlants" id="Ma10_t07700.1">
    <property type="protein sequence ID" value="Ma10_p07700.1"/>
    <property type="gene ID" value="Ma10_g07700"/>
</dbReference>
<dbReference type="Gramene" id="Ma10_t07700.1">
    <property type="protein sequence ID" value="Ma10_p07700.1"/>
    <property type="gene ID" value="Ma10_g07700"/>
</dbReference>
<evidence type="ECO:0000313" key="4">
    <source>
        <dbReference type="Proteomes" id="UP000012960"/>
    </source>
</evidence>